<evidence type="ECO:0008006" key="3">
    <source>
        <dbReference type="Google" id="ProtNLM"/>
    </source>
</evidence>
<reference evidence="1 2" key="1">
    <citation type="submission" date="2019-07" db="EMBL/GenBank/DDBJ databases">
        <title>Whole genome shotgun sequence of Skermanella aerolata NBRC 106429.</title>
        <authorList>
            <person name="Hosoyama A."/>
            <person name="Uohara A."/>
            <person name="Ohji S."/>
            <person name="Ichikawa N."/>
        </authorList>
    </citation>
    <scope>NUCLEOTIDE SEQUENCE [LARGE SCALE GENOMIC DNA]</scope>
    <source>
        <strain evidence="1 2">NBRC 106429</strain>
    </source>
</reference>
<gene>
    <name evidence="1" type="ORF">SAE02_01480</name>
</gene>
<dbReference type="InterPro" id="IPR010607">
    <property type="entry name" value="DUF1194"/>
</dbReference>
<dbReference type="Pfam" id="PF06707">
    <property type="entry name" value="DUF1194"/>
    <property type="match status" value="1"/>
</dbReference>
<dbReference type="Proteomes" id="UP000321523">
    <property type="component" value="Unassembled WGS sequence"/>
</dbReference>
<accession>A0A512DIG3</accession>
<keyword evidence="2" id="KW-1185">Reference proteome</keyword>
<comment type="caution">
    <text evidence="1">The sequence shown here is derived from an EMBL/GenBank/DDBJ whole genome shotgun (WGS) entry which is preliminary data.</text>
</comment>
<name>A0A512DIG3_9PROT</name>
<dbReference type="InterPro" id="IPR036465">
    <property type="entry name" value="vWFA_dom_sf"/>
</dbReference>
<proteinExistence type="predicted"/>
<sequence length="254" mass="27283">MQIWGNGAIARKNGIGFRNLLMFATLLLAPSPGGVVAADLPVDLELVLAVDVSGSIDTEHAHLQRSGYARALTDRRVIDAIQSGSFGRIALTYVEWADDSLQRTVVGWRVIDGPSSAKDFAKELGGAPTVTEARTSISALIDYCVPLFNENGFDGARHVIDVSGDGENNVGRSITLARDDAVKAGVTINGLPIVREGLLPWAEDRDHRRNLDAYYRDSVIGGPGAFVVVVKDYNNFADAIISKLLKEIAELPSP</sequence>
<evidence type="ECO:0000313" key="1">
    <source>
        <dbReference type="EMBL" id="GEO36000.1"/>
    </source>
</evidence>
<dbReference type="SUPFAM" id="SSF53300">
    <property type="entry name" value="vWA-like"/>
    <property type="match status" value="1"/>
</dbReference>
<dbReference type="Gene3D" id="3.40.50.410">
    <property type="entry name" value="von Willebrand factor, type A domain"/>
    <property type="match status" value="1"/>
</dbReference>
<protein>
    <recommendedName>
        <fullName evidence="3">VWFA domain-containing protein</fullName>
    </recommendedName>
</protein>
<dbReference type="EMBL" id="BJYZ01000001">
    <property type="protein sequence ID" value="GEO36000.1"/>
    <property type="molecule type" value="Genomic_DNA"/>
</dbReference>
<dbReference type="AlphaFoldDB" id="A0A512DIG3"/>
<organism evidence="1 2">
    <name type="scientific">Skermanella aerolata</name>
    <dbReference type="NCBI Taxonomy" id="393310"/>
    <lineage>
        <taxon>Bacteria</taxon>
        <taxon>Pseudomonadati</taxon>
        <taxon>Pseudomonadota</taxon>
        <taxon>Alphaproteobacteria</taxon>
        <taxon>Rhodospirillales</taxon>
        <taxon>Azospirillaceae</taxon>
        <taxon>Skermanella</taxon>
    </lineage>
</organism>
<evidence type="ECO:0000313" key="2">
    <source>
        <dbReference type="Proteomes" id="UP000321523"/>
    </source>
</evidence>